<keyword evidence="4" id="KW-1185">Reference proteome</keyword>
<comment type="caution">
    <text evidence="3">The sequence shown here is derived from an EMBL/GenBank/DDBJ whole genome shotgun (WGS) entry which is preliminary data.</text>
</comment>
<sequence>MRLWKPLIHLIGTGILNANVAFLSVNSVDTLTNSGRHSLVQIFSYLSIVASMGSVILALLLVHQNRTKFHESASDLSASLHTRIRETGGLNLLAIISPRSHTHSWSGRRSYSSPPSSRHACESRTPSRGRPLASLLRSSRLSSYGAFGTLGRWASLPLSLENRKRKKRWTRHSATHCCRFRLVFRPSS</sequence>
<accession>A0AAD7NMI6</accession>
<keyword evidence="2" id="KW-0472">Membrane</keyword>
<evidence type="ECO:0000313" key="3">
    <source>
        <dbReference type="EMBL" id="KAJ7767531.1"/>
    </source>
</evidence>
<keyword evidence="2" id="KW-1133">Transmembrane helix</keyword>
<dbReference type="Proteomes" id="UP001215280">
    <property type="component" value="Unassembled WGS sequence"/>
</dbReference>
<dbReference type="EMBL" id="JARJLG010000030">
    <property type="protein sequence ID" value="KAJ7767531.1"/>
    <property type="molecule type" value="Genomic_DNA"/>
</dbReference>
<feature type="transmembrane region" description="Helical" evidence="2">
    <location>
        <begin position="7"/>
        <end position="28"/>
    </location>
</feature>
<feature type="compositionally biased region" description="Low complexity" evidence="1">
    <location>
        <begin position="104"/>
        <end position="118"/>
    </location>
</feature>
<reference evidence="3" key="1">
    <citation type="submission" date="2023-03" db="EMBL/GenBank/DDBJ databases">
        <title>Massive genome expansion in bonnet fungi (Mycena s.s.) driven by repeated elements and novel gene families across ecological guilds.</title>
        <authorList>
            <consortium name="Lawrence Berkeley National Laboratory"/>
            <person name="Harder C.B."/>
            <person name="Miyauchi S."/>
            <person name="Viragh M."/>
            <person name="Kuo A."/>
            <person name="Thoen E."/>
            <person name="Andreopoulos B."/>
            <person name="Lu D."/>
            <person name="Skrede I."/>
            <person name="Drula E."/>
            <person name="Henrissat B."/>
            <person name="Morin E."/>
            <person name="Kohler A."/>
            <person name="Barry K."/>
            <person name="LaButti K."/>
            <person name="Morin E."/>
            <person name="Salamov A."/>
            <person name="Lipzen A."/>
            <person name="Mereny Z."/>
            <person name="Hegedus B."/>
            <person name="Baldrian P."/>
            <person name="Stursova M."/>
            <person name="Weitz H."/>
            <person name="Taylor A."/>
            <person name="Grigoriev I.V."/>
            <person name="Nagy L.G."/>
            <person name="Martin F."/>
            <person name="Kauserud H."/>
        </authorList>
    </citation>
    <scope>NUCLEOTIDE SEQUENCE</scope>
    <source>
        <strain evidence="3">CBHHK188m</strain>
    </source>
</reference>
<feature type="transmembrane region" description="Helical" evidence="2">
    <location>
        <begin position="40"/>
        <end position="62"/>
    </location>
</feature>
<organism evidence="3 4">
    <name type="scientific">Mycena maculata</name>
    <dbReference type="NCBI Taxonomy" id="230809"/>
    <lineage>
        <taxon>Eukaryota</taxon>
        <taxon>Fungi</taxon>
        <taxon>Dikarya</taxon>
        <taxon>Basidiomycota</taxon>
        <taxon>Agaricomycotina</taxon>
        <taxon>Agaricomycetes</taxon>
        <taxon>Agaricomycetidae</taxon>
        <taxon>Agaricales</taxon>
        <taxon>Marasmiineae</taxon>
        <taxon>Mycenaceae</taxon>
        <taxon>Mycena</taxon>
    </lineage>
</organism>
<feature type="region of interest" description="Disordered" evidence="1">
    <location>
        <begin position="102"/>
        <end position="130"/>
    </location>
</feature>
<protein>
    <submittedName>
        <fullName evidence="3">Uncharacterized protein</fullName>
    </submittedName>
</protein>
<dbReference type="AlphaFoldDB" id="A0AAD7NMI6"/>
<evidence type="ECO:0000256" key="1">
    <source>
        <dbReference type="SAM" id="MobiDB-lite"/>
    </source>
</evidence>
<proteinExistence type="predicted"/>
<keyword evidence="2" id="KW-0812">Transmembrane</keyword>
<gene>
    <name evidence="3" type="ORF">DFH07DRAFT_331281</name>
</gene>
<name>A0AAD7NMI6_9AGAR</name>
<evidence type="ECO:0000313" key="4">
    <source>
        <dbReference type="Proteomes" id="UP001215280"/>
    </source>
</evidence>
<evidence type="ECO:0000256" key="2">
    <source>
        <dbReference type="SAM" id="Phobius"/>
    </source>
</evidence>